<reference evidence="2" key="1">
    <citation type="submission" date="2022-10" db="EMBL/GenBank/DDBJ databases">
        <title>Comparative genomic analysis of Cohnella hashimotonis sp. nov., isolated from the International Space Station.</title>
        <authorList>
            <person name="Simpson A."/>
            <person name="Venkateswaran K."/>
        </authorList>
    </citation>
    <scope>NUCLEOTIDE SEQUENCE</scope>
    <source>
        <strain evidence="2">DSM 28161</strain>
    </source>
</reference>
<name>A0A9X4QT71_9BACL</name>
<proteinExistence type="predicted"/>
<accession>A0A9X4QT71</accession>
<dbReference type="Gene3D" id="3.30.429.10">
    <property type="entry name" value="Macrophage Migration Inhibitory Factor"/>
    <property type="match status" value="1"/>
</dbReference>
<dbReference type="RefSeq" id="WP_277532868.1">
    <property type="nucleotide sequence ID" value="NZ_JAPDIA010000003.1"/>
</dbReference>
<keyword evidence="1" id="KW-0175">Coiled coil</keyword>
<dbReference type="Pfam" id="PF08921">
    <property type="entry name" value="DUF1904"/>
    <property type="match status" value="1"/>
</dbReference>
<evidence type="ECO:0000256" key="1">
    <source>
        <dbReference type="SAM" id="Coils"/>
    </source>
</evidence>
<evidence type="ECO:0000313" key="3">
    <source>
        <dbReference type="Proteomes" id="UP001153404"/>
    </source>
</evidence>
<evidence type="ECO:0000313" key="2">
    <source>
        <dbReference type="EMBL" id="MDG0810821.1"/>
    </source>
</evidence>
<dbReference type="SUPFAM" id="SSF55331">
    <property type="entry name" value="Tautomerase/MIF"/>
    <property type="match status" value="1"/>
</dbReference>
<keyword evidence="3" id="KW-1185">Reference proteome</keyword>
<protein>
    <submittedName>
        <fullName evidence="2">DUF1904 domain-containing protein</fullName>
    </submittedName>
</protein>
<organism evidence="2 3">
    <name type="scientific">Cohnella rhizosphaerae</name>
    <dbReference type="NCBI Taxonomy" id="1457232"/>
    <lineage>
        <taxon>Bacteria</taxon>
        <taxon>Bacillati</taxon>
        <taxon>Bacillota</taxon>
        <taxon>Bacilli</taxon>
        <taxon>Bacillales</taxon>
        <taxon>Paenibacillaceae</taxon>
        <taxon>Cohnella</taxon>
    </lineage>
</organism>
<dbReference type="EMBL" id="JAPDIA010000003">
    <property type="protein sequence ID" value="MDG0810821.1"/>
    <property type="molecule type" value="Genomic_DNA"/>
</dbReference>
<gene>
    <name evidence="2" type="ORF">OMP40_16695</name>
</gene>
<feature type="coiled-coil region" evidence="1">
    <location>
        <begin position="110"/>
        <end position="137"/>
    </location>
</feature>
<dbReference type="AlphaFoldDB" id="A0A9X4QT71"/>
<dbReference type="InterPro" id="IPR014347">
    <property type="entry name" value="Tautomerase/MIF_sf"/>
</dbReference>
<sequence>MPHLYFRGLTVELVQAFGESLENELSAIIGCEPGDLMLEVVHTTCVAGGRVAPSYPFVEVAWFERGREIRDAVARCLDRHIRGSGVWEAEVAFRSYRPADYYANGEPFGADPAEAELDALRADNARLKDDLARARKASAAAAAGSMSTRLRDALRE</sequence>
<dbReference type="InterPro" id="IPR015017">
    <property type="entry name" value="DUF1904"/>
</dbReference>
<dbReference type="Proteomes" id="UP001153404">
    <property type="component" value="Unassembled WGS sequence"/>
</dbReference>
<comment type="caution">
    <text evidence="2">The sequence shown here is derived from an EMBL/GenBank/DDBJ whole genome shotgun (WGS) entry which is preliminary data.</text>
</comment>